<dbReference type="Proteomes" id="UP000439113">
    <property type="component" value="Unassembled WGS sequence"/>
</dbReference>
<dbReference type="InterPro" id="IPR058649">
    <property type="entry name" value="CzcB_C"/>
</dbReference>
<feature type="signal peptide" evidence="5">
    <location>
        <begin position="1"/>
        <end position="24"/>
    </location>
</feature>
<accession>A0A6N8DP63</accession>
<dbReference type="Pfam" id="PF25919">
    <property type="entry name" value="BSH_CusB"/>
    <property type="match status" value="1"/>
</dbReference>
<dbReference type="RefSeq" id="WP_155446964.1">
    <property type="nucleotide sequence ID" value="NZ_JAOQNR010000007.1"/>
</dbReference>
<evidence type="ECO:0000256" key="1">
    <source>
        <dbReference type="ARBA" id="ARBA00009477"/>
    </source>
</evidence>
<comment type="similarity">
    <text evidence="1">Belongs to the membrane fusion protein (MFP) (TC 8.A.1) family.</text>
</comment>
<protein>
    <submittedName>
        <fullName evidence="9">Efflux RND transporter periplasmic adaptor subunit</fullName>
    </submittedName>
</protein>
<dbReference type="GO" id="GO:0015679">
    <property type="term" value="P:plasma membrane copper ion transport"/>
    <property type="evidence" value="ECO:0007669"/>
    <property type="project" value="TreeGrafter"/>
</dbReference>
<dbReference type="Pfam" id="PF25975">
    <property type="entry name" value="CzcB_C"/>
    <property type="match status" value="1"/>
</dbReference>
<feature type="domain" description="CzcB-like C-terminal circularly permuted SH3-like" evidence="8">
    <location>
        <begin position="307"/>
        <end position="367"/>
    </location>
</feature>
<evidence type="ECO:0000259" key="6">
    <source>
        <dbReference type="Pfam" id="PF25919"/>
    </source>
</evidence>
<dbReference type="FunFam" id="2.40.30.170:FF:000010">
    <property type="entry name" value="Efflux RND transporter periplasmic adaptor subunit"/>
    <property type="match status" value="1"/>
</dbReference>
<dbReference type="InterPro" id="IPR051909">
    <property type="entry name" value="MFP_Cation_Efflux"/>
</dbReference>
<dbReference type="GO" id="GO:0030288">
    <property type="term" value="C:outer membrane-bounded periplasmic space"/>
    <property type="evidence" value="ECO:0007669"/>
    <property type="project" value="TreeGrafter"/>
</dbReference>
<comment type="caution">
    <text evidence="9">The sequence shown here is derived from an EMBL/GenBank/DDBJ whole genome shotgun (WGS) entry which is preliminary data.</text>
</comment>
<evidence type="ECO:0000313" key="9">
    <source>
        <dbReference type="EMBL" id="MTV32269.1"/>
    </source>
</evidence>
<dbReference type="Pfam" id="PF25954">
    <property type="entry name" value="Beta-barrel_RND_2"/>
    <property type="match status" value="1"/>
</dbReference>
<dbReference type="SUPFAM" id="SSF111369">
    <property type="entry name" value="HlyD-like secretion proteins"/>
    <property type="match status" value="1"/>
</dbReference>
<keyword evidence="2" id="KW-0813">Transport</keyword>
<dbReference type="EMBL" id="WNKS01000015">
    <property type="protein sequence ID" value="MTV32269.1"/>
    <property type="molecule type" value="Genomic_DNA"/>
</dbReference>
<dbReference type="PROSITE" id="PS51257">
    <property type="entry name" value="PROKAR_LIPOPROTEIN"/>
    <property type="match status" value="1"/>
</dbReference>
<proteinExistence type="inferred from homology"/>
<dbReference type="InterPro" id="IPR006143">
    <property type="entry name" value="RND_pump_MFP"/>
</dbReference>
<dbReference type="PANTHER" id="PTHR30097">
    <property type="entry name" value="CATION EFFLUX SYSTEM PROTEIN CUSB"/>
    <property type="match status" value="1"/>
</dbReference>
<dbReference type="GO" id="GO:0016020">
    <property type="term" value="C:membrane"/>
    <property type="evidence" value="ECO:0007669"/>
    <property type="project" value="InterPro"/>
</dbReference>
<dbReference type="InterPro" id="IPR058790">
    <property type="entry name" value="BSH_CusB"/>
</dbReference>
<name>A0A6N8DP63_RHOAC</name>
<organism evidence="9 10">
    <name type="scientific">Rhodoblastus acidophilus</name>
    <name type="common">Rhodopseudomonas acidophila</name>
    <dbReference type="NCBI Taxonomy" id="1074"/>
    <lineage>
        <taxon>Bacteria</taxon>
        <taxon>Pseudomonadati</taxon>
        <taxon>Pseudomonadota</taxon>
        <taxon>Alphaproteobacteria</taxon>
        <taxon>Hyphomicrobiales</taxon>
        <taxon>Rhodoblastaceae</taxon>
        <taxon>Rhodoblastus</taxon>
    </lineage>
</organism>
<dbReference type="Gene3D" id="2.40.30.170">
    <property type="match status" value="1"/>
</dbReference>
<evidence type="ECO:0000256" key="5">
    <source>
        <dbReference type="SAM" id="SignalP"/>
    </source>
</evidence>
<feature type="chain" id="PRO_5026947319" evidence="5">
    <location>
        <begin position="25"/>
        <end position="384"/>
    </location>
</feature>
<keyword evidence="4" id="KW-0406">Ion transport</keyword>
<evidence type="ECO:0000259" key="8">
    <source>
        <dbReference type="Pfam" id="PF25975"/>
    </source>
</evidence>
<dbReference type="GO" id="GO:0046914">
    <property type="term" value="F:transition metal ion binding"/>
    <property type="evidence" value="ECO:0007669"/>
    <property type="project" value="TreeGrafter"/>
</dbReference>
<evidence type="ECO:0000256" key="3">
    <source>
        <dbReference type="ARBA" id="ARBA00022729"/>
    </source>
</evidence>
<dbReference type="Gene3D" id="2.40.50.100">
    <property type="match status" value="1"/>
</dbReference>
<dbReference type="NCBIfam" id="TIGR01730">
    <property type="entry name" value="RND_mfp"/>
    <property type="match status" value="1"/>
</dbReference>
<dbReference type="PANTHER" id="PTHR30097:SF15">
    <property type="entry name" value="CATION EFFLUX SYSTEM PROTEIN CUSB"/>
    <property type="match status" value="1"/>
</dbReference>
<evidence type="ECO:0000313" key="10">
    <source>
        <dbReference type="Proteomes" id="UP000439113"/>
    </source>
</evidence>
<dbReference type="InterPro" id="IPR058792">
    <property type="entry name" value="Beta-barrel_RND_2"/>
</dbReference>
<keyword evidence="3 5" id="KW-0732">Signal</keyword>
<feature type="domain" description="CusB-like beta-barrel" evidence="7">
    <location>
        <begin position="224"/>
        <end position="297"/>
    </location>
</feature>
<dbReference type="AlphaFoldDB" id="A0A6N8DP63"/>
<evidence type="ECO:0000256" key="4">
    <source>
        <dbReference type="ARBA" id="ARBA00023065"/>
    </source>
</evidence>
<sequence>MPFYRLTGALALAAVLACAGMAAAEEAAQKRILYYRNPMGLADTSPVPKKDGMGMDYIPVYEGEDDESAIRIAPGKLQRTGVRTEPATSRTLATKIRVPGTIQLDERRITLVSTRATAFIEQVAEVTTGERVKKGQALFRFYSPEIASAAAQYFANPGFEGARRRLDVLDVPAEFITEIDRARKIPLSLDWRAPRDGIVFERNAFEGMKAEPGQQLFKIVDLQKVWALVDVAERDFSRIKPGQKVVVQARGMPDRVFNGVVGLVYPQINKDTRTARVRVELQNPELALRPDMYVDAEIFSGDDGNVIAAPESAVIDSGAKQLVLIDLGEGRFEPREVKLGRRGEGFVEIREGVAEGDRLVTSANFLIDAESNLKAALKNFGDSK</sequence>
<feature type="domain" description="CusB-like barrel-sandwich hybrid" evidence="6">
    <location>
        <begin position="110"/>
        <end position="219"/>
    </location>
</feature>
<dbReference type="OrthoDB" id="9806939at2"/>
<dbReference type="FunFam" id="2.40.420.20:FF:000003">
    <property type="entry name" value="Cation efflux system protein cusB"/>
    <property type="match status" value="1"/>
</dbReference>
<evidence type="ECO:0000256" key="2">
    <source>
        <dbReference type="ARBA" id="ARBA00022448"/>
    </source>
</evidence>
<reference evidence="9 10" key="1">
    <citation type="submission" date="2019-11" db="EMBL/GenBank/DDBJ databases">
        <title>Whole-genome sequence of a Rhodoblastus acidophilus DSM 142.</title>
        <authorList>
            <person name="Kyndt J.A."/>
            <person name="Meyer T.E."/>
        </authorList>
    </citation>
    <scope>NUCLEOTIDE SEQUENCE [LARGE SCALE GENOMIC DNA]</scope>
    <source>
        <strain evidence="9 10">DSM 142</strain>
    </source>
</reference>
<dbReference type="Gene3D" id="2.40.420.20">
    <property type="match status" value="1"/>
</dbReference>
<gene>
    <name evidence="9" type="ORF">GJ654_14865</name>
</gene>
<dbReference type="GO" id="GO:0060003">
    <property type="term" value="P:copper ion export"/>
    <property type="evidence" value="ECO:0007669"/>
    <property type="project" value="TreeGrafter"/>
</dbReference>
<evidence type="ECO:0000259" key="7">
    <source>
        <dbReference type="Pfam" id="PF25954"/>
    </source>
</evidence>
<dbReference type="GO" id="GO:0022857">
    <property type="term" value="F:transmembrane transporter activity"/>
    <property type="evidence" value="ECO:0007669"/>
    <property type="project" value="InterPro"/>
</dbReference>